<evidence type="ECO:0000313" key="1">
    <source>
        <dbReference type="EMBL" id="CAF1513578.1"/>
    </source>
</evidence>
<dbReference type="EMBL" id="CAJOBA010057545">
    <property type="protein sequence ID" value="CAF4301136.1"/>
    <property type="molecule type" value="Genomic_DNA"/>
</dbReference>
<accession>A0A8S2FNJ2</accession>
<reference evidence="1" key="1">
    <citation type="submission" date="2021-02" db="EMBL/GenBank/DDBJ databases">
        <authorList>
            <person name="Nowell W R."/>
        </authorList>
    </citation>
    <scope>NUCLEOTIDE SEQUENCE</scope>
</reference>
<name>A0A8S2FNJ2_9BILA</name>
<sequence>YKSAIESNNKNKNNNLHDIPFCRTYKKLLQQHHTKNIISLIFHFDGIGLCKSTKIKMWLFSTSIIELSPNLRYRRHNMPLVSVWVGYGEGISSDNSLTNNETSSSSLEDGPFDLFKDKNSTELACIKQYHDIYCNCNSINQCIQTYRRCIVNGQTHHSLAYTRRQISTSYFIQYKNLNNGHHMFGKIVLFFKLGLQTRAGFEQFTIKHEFS</sequence>
<organism evidence="1 3">
    <name type="scientific">Didymodactylos carnosus</name>
    <dbReference type="NCBI Taxonomy" id="1234261"/>
    <lineage>
        <taxon>Eukaryota</taxon>
        <taxon>Metazoa</taxon>
        <taxon>Spiralia</taxon>
        <taxon>Gnathifera</taxon>
        <taxon>Rotifera</taxon>
        <taxon>Eurotatoria</taxon>
        <taxon>Bdelloidea</taxon>
        <taxon>Philodinida</taxon>
        <taxon>Philodinidae</taxon>
        <taxon>Didymodactylos</taxon>
    </lineage>
</organism>
<proteinExistence type="predicted"/>
<feature type="non-terminal residue" evidence="1">
    <location>
        <position position="1"/>
    </location>
</feature>
<protein>
    <submittedName>
        <fullName evidence="1">Uncharacterized protein</fullName>
    </submittedName>
</protein>
<dbReference type="AlphaFoldDB" id="A0A8S2FNJ2"/>
<dbReference type="Proteomes" id="UP000677228">
    <property type="component" value="Unassembled WGS sequence"/>
</dbReference>
<evidence type="ECO:0000313" key="2">
    <source>
        <dbReference type="EMBL" id="CAF4301136.1"/>
    </source>
</evidence>
<dbReference type="Proteomes" id="UP000682733">
    <property type="component" value="Unassembled WGS sequence"/>
</dbReference>
<dbReference type="EMBL" id="CAJNOK010035463">
    <property type="protein sequence ID" value="CAF1513578.1"/>
    <property type="molecule type" value="Genomic_DNA"/>
</dbReference>
<gene>
    <name evidence="1" type="ORF">OVA965_LOCUS37479</name>
    <name evidence="2" type="ORF">TMI583_LOCUS38562</name>
</gene>
<comment type="caution">
    <text evidence="1">The sequence shown here is derived from an EMBL/GenBank/DDBJ whole genome shotgun (WGS) entry which is preliminary data.</text>
</comment>
<evidence type="ECO:0000313" key="3">
    <source>
        <dbReference type="Proteomes" id="UP000677228"/>
    </source>
</evidence>